<evidence type="ECO:0000313" key="1">
    <source>
        <dbReference type="EMBL" id="SYX84615.1"/>
    </source>
</evidence>
<dbReference type="AlphaFoldDB" id="A0A383RBW5"/>
<sequence>MKCPNCGGDYSDSIMHLHLDRCEIIEEDAHEVAAPDDDTPIEEMGLPALRDYAAKNNIELNGAIKKADVLAAILEERNDSE</sequence>
<proteinExistence type="predicted"/>
<dbReference type="RefSeq" id="WP_138186488.1">
    <property type="nucleotide sequence ID" value="NZ_LS992241.1"/>
</dbReference>
<organism evidence="1 2">
    <name type="scientific">Paenibacillus alvei</name>
    <name type="common">Bacillus alvei</name>
    <dbReference type="NCBI Taxonomy" id="44250"/>
    <lineage>
        <taxon>Bacteria</taxon>
        <taxon>Bacillati</taxon>
        <taxon>Bacillota</taxon>
        <taxon>Bacilli</taxon>
        <taxon>Bacillales</taxon>
        <taxon>Paenibacillaceae</taxon>
        <taxon>Paenibacillus</taxon>
    </lineage>
</organism>
<protein>
    <submittedName>
        <fullName evidence="1">Uncharacterized protein</fullName>
    </submittedName>
</protein>
<dbReference type="EMBL" id="LS992241">
    <property type="protein sequence ID" value="SYX84615.1"/>
    <property type="molecule type" value="Genomic_DNA"/>
</dbReference>
<evidence type="ECO:0000313" key="2">
    <source>
        <dbReference type="Proteomes" id="UP000304148"/>
    </source>
</evidence>
<accession>A0A383RBW5</accession>
<dbReference type="Proteomes" id="UP000304148">
    <property type="component" value="Chromosome"/>
</dbReference>
<gene>
    <name evidence="1" type="ORF">PBLR_13037</name>
</gene>
<name>A0A383RBW5_PAEAL</name>
<reference evidence="2" key="1">
    <citation type="submission" date="2018-08" db="EMBL/GenBank/DDBJ databases">
        <authorList>
            <person name="Chevrot R."/>
        </authorList>
    </citation>
    <scope>NUCLEOTIDE SEQUENCE [LARGE SCALE GENOMIC DNA]</scope>
</reference>